<evidence type="ECO:0000313" key="3">
    <source>
        <dbReference type="Proteomes" id="UP000592181"/>
    </source>
</evidence>
<keyword evidence="3" id="KW-1185">Reference proteome</keyword>
<reference evidence="2 3" key="1">
    <citation type="submission" date="2020-07" db="EMBL/GenBank/DDBJ databases">
        <title>Sequencing the genomes of 1000 actinobacteria strains.</title>
        <authorList>
            <person name="Klenk H.-P."/>
        </authorList>
    </citation>
    <scope>NUCLEOTIDE SEQUENCE [LARGE SCALE GENOMIC DNA]</scope>
    <source>
        <strain evidence="2 3">DSM 24723</strain>
    </source>
</reference>
<feature type="region of interest" description="Disordered" evidence="1">
    <location>
        <begin position="119"/>
        <end position="143"/>
    </location>
</feature>
<evidence type="ECO:0000313" key="2">
    <source>
        <dbReference type="EMBL" id="NYG37511.1"/>
    </source>
</evidence>
<comment type="caution">
    <text evidence="2">The sequence shown here is derived from an EMBL/GenBank/DDBJ whole genome shotgun (WGS) entry which is preliminary data.</text>
</comment>
<proteinExistence type="predicted"/>
<dbReference type="RefSeq" id="WP_179462867.1">
    <property type="nucleotide sequence ID" value="NZ_JACBZX010000001.1"/>
</dbReference>
<dbReference type="Proteomes" id="UP000592181">
    <property type="component" value="Unassembled WGS sequence"/>
</dbReference>
<name>A0A852XGG9_9MICO</name>
<accession>A0A852XGG9</accession>
<gene>
    <name evidence="2" type="ORF">BJY28_001980</name>
</gene>
<dbReference type="InterPro" id="IPR007263">
    <property type="entry name" value="DCC1-like"/>
</dbReference>
<dbReference type="AlphaFoldDB" id="A0A852XGG9"/>
<feature type="compositionally biased region" description="Low complexity" evidence="1">
    <location>
        <begin position="124"/>
        <end position="143"/>
    </location>
</feature>
<organism evidence="2 3">
    <name type="scientific">Janibacter alkaliphilus</name>
    <dbReference type="NCBI Taxonomy" id="1069963"/>
    <lineage>
        <taxon>Bacteria</taxon>
        <taxon>Bacillati</taxon>
        <taxon>Actinomycetota</taxon>
        <taxon>Actinomycetes</taxon>
        <taxon>Micrococcales</taxon>
        <taxon>Intrasporangiaceae</taxon>
        <taxon>Janibacter</taxon>
    </lineage>
</organism>
<dbReference type="GO" id="GO:0015035">
    <property type="term" value="F:protein-disulfide reductase activity"/>
    <property type="evidence" value="ECO:0007669"/>
    <property type="project" value="InterPro"/>
</dbReference>
<dbReference type="Pfam" id="PF04134">
    <property type="entry name" value="DCC1-like"/>
    <property type="match status" value="1"/>
</dbReference>
<protein>
    <submittedName>
        <fullName evidence="2">Putative DCC family thiol-disulfide oxidoreductase YuxK</fullName>
    </submittedName>
</protein>
<evidence type="ECO:0000256" key="1">
    <source>
        <dbReference type="SAM" id="MobiDB-lite"/>
    </source>
</evidence>
<sequence>MRRPVLVFDGDCGMCTRAASLVERRFRPEPERFDVAPSQALDLDALGLTQAECDEALQWVATDGSIASGHAAVARMLRASYPWARPLGALLTAPVLDRVAALAYRWVARNRHIFPGGTPACAVPGSTTDPAGPTATDAQGERP</sequence>
<dbReference type="EMBL" id="JACBZX010000001">
    <property type="protein sequence ID" value="NYG37511.1"/>
    <property type="molecule type" value="Genomic_DNA"/>
</dbReference>